<feature type="region of interest" description="Disordered" evidence="1">
    <location>
        <begin position="1"/>
        <end position="23"/>
    </location>
</feature>
<reference evidence="2" key="1">
    <citation type="submission" date="2014-09" db="EMBL/GenBank/DDBJ databases">
        <authorList>
            <person name="Magalhaes I.L.F."/>
            <person name="Oliveira U."/>
            <person name="Santos F.R."/>
            <person name="Vidigal T.H.D.A."/>
            <person name="Brescovit A.D."/>
            <person name="Santos A.J."/>
        </authorList>
    </citation>
    <scope>NUCLEOTIDE SEQUENCE</scope>
    <source>
        <tissue evidence="2">Shoot tissue taken approximately 20 cm above the soil surface</tissue>
    </source>
</reference>
<evidence type="ECO:0000313" key="2">
    <source>
        <dbReference type="EMBL" id="JAD38750.1"/>
    </source>
</evidence>
<name>A0A0A8ZPS3_ARUDO</name>
<protein>
    <submittedName>
        <fullName evidence="2">Uncharacterized protein</fullName>
    </submittedName>
</protein>
<dbReference type="AlphaFoldDB" id="A0A0A8ZPS3"/>
<dbReference type="EMBL" id="GBRH01259145">
    <property type="protein sequence ID" value="JAD38750.1"/>
    <property type="molecule type" value="Transcribed_RNA"/>
</dbReference>
<evidence type="ECO:0000256" key="1">
    <source>
        <dbReference type="SAM" id="MobiDB-lite"/>
    </source>
</evidence>
<proteinExistence type="predicted"/>
<accession>A0A0A8ZPS3</accession>
<organism evidence="2">
    <name type="scientific">Arundo donax</name>
    <name type="common">Giant reed</name>
    <name type="synonym">Donax arundinaceus</name>
    <dbReference type="NCBI Taxonomy" id="35708"/>
    <lineage>
        <taxon>Eukaryota</taxon>
        <taxon>Viridiplantae</taxon>
        <taxon>Streptophyta</taxon>
        <taxon>Embryophyta</taxon>
        <taxon>Tracheophyta</taxon>
        <taxon>Spermatophyta</taxon>
        <taxon>Magnoliopsida</taxon>
        <taxon>Liliopsida</taxon>
        <taxon>Poales</taxon>
        <taxon>Poaceae</taxon>
        <taxon>PACMAD clade</taxon>
        <taxon>Arundinoideae</taxon>
        <taxon>Arundineae</taxon>
        <taxon>Arundo</taxon>
    </lineage>
</organism>
<reference evidence="2" key="2">
    <citation type="journal article" date="2015" name="Data Brief">
        <title>Shoot transcriptome of the giant reed, Arundo donax.</title>
        <authorList>
            <person name="Barrero R.A."/>
            <person name="Guerrero F.D."/>
            <person name="Moolhuijzen P."/>
            <person name="Goolsby J.A."/>
            <person name="Tidwell J."/>
            <person name="Bellgard S.E."/>
            <person name="Bellgard M.I."/>
        </authorList>
    </citation>
    <scope>NUCLEOTIDE SEQUENCE</scope>
    <source>
        <tissue evidence="2">Shoot tissue taken approximately 20 cm above the soil surface</tissue>
    </source>
</reference>
<sequence length="23" mass="2444">MWKKKARANDALGKSTHGASAKS</sequence>